<evidence type="ECO:0000256" key="6">
    <source>
        <dbReference type="ARBA" id="ARBA00023014"/>
    </source>
</evidence>
<evidence type="ECO:0000313" key="12">
    <source>
        <dbReference type="Proteomes" id="UP000233748"/>
    </source>
</evidence>
<sequence>MTAKERAMSLHEVRVAAVAEQGHRQRAIRLEPIDSELPAFEAGAHVDLHLPDGLIRQYSIASAPHVRDHYLLCVKLADASRGGSRHLCEQLAPGDRLRISTPRNLFPLHPGERHVLLAAGIGITPLLSMAEALEARGEPFVLHYYARRHADVAFSQRLQQGFTQGQVHMHLSDGGQSPRVHVPEELGQARARDQLYLCGPTAFMDHFTVLAKAHGWTAAQLHREHFAAAAPSLAHDADSAFEVELAASGRVVQVPADCSIASALLDAGIEVPLSCEQGMCGACLTGVLAGMPDHRDSVLSDAERATNRQITVCCSRSRSPRLVLDL</sequence>
<dbReference type="PROSITE" id="PS51085">
    <property type="entry name" value="2FE2S_FER_2"/>
    <property type="match status" value="1"/>
</dbReference>
<keyword evidence="1" id="KW-0285">Flavoprotein</keyword>
<dbReference type="GO" id="GO:0046872">
    <property type="term" value="F:metal ion binding"/>
    <property type="evidence" value="ECO:0007669"/>
    <property type="project" value="UniProtKB-KW"/>
</dbReference>
<evidence type="ECO:0000313" key="11">
    <source>
        <dbReference type="Proteomes" id="UP000233720"/>
    </source>
</evidence>
<dbReference type="SUPFAM" id="SSF54292">
    <property type="entry name" value="2Fe-2S ferredoxin-like"/>
    <property type="match status" value="1"/>
</dbReference>
<proteinExistence type="predicted"/>
<dbReference type="Gene3D" id="3.40.50.80">
    <property type="entry name" value="Nucleotide-binding domain of ferredoxin-NADP reductase (FNR) module"/>
    <property type="match status" value="1"/>
</dbReference>
<dbReference type="EMBL" id="PHKW01000008">
    <property type="protein sequence ID" value="PKV15535.1"/>
    <property type="molecule type" value="Genomic_DNA"/>
</dbReference>
<protein>
    <submittedName>
        <fullName evidence="9">Xanthine hydroxylase reductase</fullName>
    </submittedName>
</protein>
<dbReference type="Proteomes" id="UP000233748">
    <property type="component" value="Unassembled WGS sequence"/>
</dbReference>
<dbReference type="InterPro" id="IPR006058">
    <property type="entry name" value="2Fe2S_fd_BS"/>
</dbReference>
<dbReference type="PANTHER" id="PTHR47354:SF1">
    <property type="entry name" value="CARNITINE MONOOXYGENASE REDUCTASE SUBUNIT"/>
    <property type="match status" value="1"/>
</dbReference>
<accession>A0A2N3RFP3</accession>
<dbReference type="InterPro" id="IPR017927">
    <property type="entry name" value="FAD-bd_FR_type"/>
</dbReference>
<evidence type="ECO:0000256" key="1">
    <source>
        <dbReference type="ARBA" id="ARBA00022630"/>
    </source>
</evidence>
<keyword evidence="6" id="KW-0411">Iron-sulfur</keyword>
<evidence type="ECO:0000256" key="2">
    <source>
        <dbReference type="ARBA" id="ARBA00022714"/>
    </source>
</evidence>
<evidence type="ECO:0000313" key="10">
    <source>
        <dbReference type="EMBL" id="PKV15535.1"/>
    </source>
</evidence>
<evidence type="ECO:0000256" key="4">
    <source>
        <dbReference type="ARBA" id="ARBA00023002"/>
    </source>
</evidence>
<dbReference type="FunFam" id="2.40.30.10:FF:000108">
    <property type="entry name" value="Vanillate O-demethylase oxidoreductase"/>
    <property type="match status" value="1"/>
</dbReference>
<dbReference type="InterPro" id="IPR050415">
    <property type="entry name" value="MRET"/>
</dbReference>
<dbReference type="InterPro" id="IPR012675">
    <property type="entry name" value="Beta-grasp_dom_sf"/>
</dbReference>
<name>A0A2N3RFP3_9XANT</name>
<keyword evidence="12" id="KW-1185">Reference proteome</keyword>
<dbReference type="InterPro" id="IPR039261">
    <property type="entry name" value="FNR_nucleotide-bd"/>
</dbReference>
<keyword evidence="3" id="KW-0479">Metal-binding</keyword>
<evidence type="ECO:0000313" key="9">
    <source>
        <dbReference type="EMBL" id="PKV11325.1"/>
    </source>
</evidence>
<dbReference type="GO" id="GO:0051537">
    <property type="term" value="F:2 iron, 2 sulfur cluster binding"/>
    <property type="evidence" value="ECO:0007669"/>
    <property type="project" value="UniProtKB-KW"/>
</dbReference>
<evidence type="ECO:0000256" key="5">
    <source>
        <dbReference type="ARBA" id="ARBA00023004"/>
    </source>
</evidence>
<keyword evidence="5" id="KW-0408">Iron</keyword>
<dbReference type="InterPro" id="IPR001041">
    <property type="entry name" value="2Fe-2S_ferredoxin-type"/>
</dbReference>
<dbReference type="SUPFAM" id="SSF63380">
    <property type="entry name" value="Riboflavin synthase domain-like"/>
    <property type="match status" value="1"/>
</dbReference>
<dbReference type="Pfam" id="PF00111">
    <property type="entry name" value="Fer2"/>
    <property type="match status" value="1"/>
</dbReference>
<dbReference type="CDD" id="cd00207">
    <property type="entry name" value="fer2"/>
    <property type="match status" value="1"/>
</dbReference>
<dbReference type="PRINTS" id="PR00409">
    <property type="entry name" value="PHDIOXRDTASE"/>
</dbReference>
<keyword evidence="2" id="KW-0001">2Fe-2S</keyword>
<dbReference type="GO" id="GO:0016491">
    <property type="term" value="F:oxidoreductase activity"/>
    <property type="evidence" value="ECO:0007669"/>
    <property type="project" value="UniProtKB-KW"/>
</dbReference>
<dbReference type="AlphaFoldDB" id="A0A2N3RFP3"/>
<dbReference type="OrthoDB" id="9796486at2"/>
<evidence type="ECO:0000259" key="7">
    <source>
        <dbReference type="PROSITE" id="PS51085"/>
    </source>
</evidence>
<evidence type="ECO:0000256" key="3">
    <source>
        <dbReference type="ARBA" id="ARBA00022723"/>
    </source>
</evidence>
<dbReference type="Proteomes" id="UP000233720">
    <property type="component" value="Unassembled WGS sequence"/>
</dbReference>
<dbReference type="InterPro" id="IPR036010">
    <property type="entry name" value="2Fe-2S_ferredoxin-like_sf"/>
</dbReference>
<dbReference type="CDD" id="cd06185">
    <property type="entry name" value="PDR_like"/>
    <property type="match status" value="1"/>
</dbReference>
<gene>
    <name evidence="9" type="ORF">XpruCFBP8353_18915</name>
    <name evidence="10" type="ORF">XpruCFBP8354_19305</name>
</gene>
<feature type="domain" description="2Fe-2S ferredoxin-type" evidence="7">
    <location>
        <begin position="241"/>
        <end position="326"/>
    </location>
</feature>
<dbReference type="InterPro" id="IPR017938">
    <property type="entry name" value="Riboflavin_synthase-like_b-brl"/>
</dbReference>
<keyword evidence="4" id="KW-0560">Oxidoreductase</keyword>
<dbReference type="SUPFAM" id="SSF52343">
    <property type="entry name" value="Ferredoxin reductase-like, C-terminal NADP-linked domain"/>
    <property type="match status" value="1"/>
</dbReference>
<dbReference type="Gene3D" id="2.40.30.10">
    <property type="entry name" value="Translation factors"/>
    <property type="match status" value="1"/>
</dbReference>
<dbReference type="Gene3D" id="3.10.20.30">
    <property type="match status" value="1"/>
</dbReference>
<dbReference type="PROSITE" id="PS00197">
    <property type="entry name" value="2FE2S_FER_1"/>
    <property type="match status" value="1"/>
</dbReference>
<reference evidence="11 12" key="1">
    <citation type="submission" date="2017-11" db="EMBL/GenBank/DDBJ databases">
        <title>Xanthomonas prunicola sp. nov., a novel pathogen that affects nectarine (Prunus persica var. nectarine) trees.</title>
        <authorList>
            <person name="Lopez M."/>
            <person name="Lopez-Soriano P."/>
            <person name="Garita-Cambronero J."/>
            <person name="Beltran C."/>
            <person name="Taghouti G."/>
            <person name="Portier P."/>
            <person name="Cubero J."/>
            <person name="Fischer-Le Saux M."/>
            <person name="Marco-Noales E."/>
        </authorList>
    </citation>
    <scope>NUCLEOTIDE SEQUENCE [LARGE SCALE GENOMIC DNA]</scope>
    <source>
        <strain evidence="9 11">CFBP8353</strain>
        <strain evidence="10 12">CFBP8354</strain>
    </source>
</reference>
<comment type="caution">
    <text evidence="9">The sequence shown here is derived from an EMBL/GenBank/DDBJ whole genome shotgun (WGS) entry which is preliminary data.</text>
</comment>
<evidence type="ECO:0000259" key="8">
    <source>
        <dbReference type="PROSITE" id="PS51384"/>
    </source>
</evidence>
<dbReference type="EMBL" id="PHKV01000008">
    <property type="protein sequence ID" value="PKV11325.1"/>
    <property type="molecule type" value="Genomic_DNA"/>
</dbReference>
<dbReference type="PANTHER" id="PTHR47354">
    <property type="entry name" value="NADH OXIDOREDUCTASE HCR"/>
    <property type="match status" value="1"/>
</dbReference>
<dbReference type="PROSITE" id="PS51384">
    <property type="entry name" value="FAD_FR"/>
    <property type="match status" value="1"/>
</dbReference>
<feature type="domain" description="FAD-binding FR-type" evidence="8">
    <location>
        <begin position="8"/>
        <end position="109"/>
    </location>
</feature>
<organism evidence="9 11">
    <name type="scientific">Xanthomonas prunicola</name>
    <dbReference type="NCBI Taxonomy" id="2053930"/>
    <lineage>
        <taxon>Bacteria</taxon>
        <taxon>Pseudomonadati</taxon>
        <taxon>Pseudomonadota</taxon>
        <taxon>Gammaproteobacteria</taxon>
        <taxon>Lysobacterales</taxon>
        <taxon>Lysobacteraceae</taxon>
        <taxon>Xanthomonas</taxon>
    </lineage>
</organism>